<dbReference type="PANTHER" id="PTHR45847">
    <property type="entry name" value="FATTY ACID AMIDE HYDROLASE"/>
    <property type="match status" value="1"/>
</dbReference>
<dbReference type="AlphaFoldDB" id="A0A7R8ZUL8"/>
<dbReference type="InterPro" id="IPR036928">
    <property type="entry name" value="AS_sf"/>
</dbReference>
<name>A0A7R8ZUL8_9CRUS</name>
<dbReference type="OrthoDB" id="6428749at2759"/>
<gene>
    <name evidence="1" type="ORF">CTOB1V02_LOCUS12887</name>
</gene>
<protein>
    <submittedName>
        <fullName evidence="1">Uncharacterized protein</fullName>
    </submittedName>
</protein>
<dbReference type="SUPFAM" id="SSF75304">
    <property type="entry name" value="Amidase signature (AS) enzymes"/>
    <property type="match status" value="1"/>
</dbReference>
<proteinExistence type="predicted"/>
<dbReference type="InterPro" id="IPR052096">
    <property type="entry name" value="Endocannabinoid_amidase"/>
</dbReference>
<dbReference type="PANTHER" id="PTHR45847:SF6">
    <property type="entry name" value="FATTY ACID AMIDE HYDROLASE"/>
    <property type="match status" value="1"/>
</dbReference>
<accession>A0A7R8ZUL8</accession>
<evidence type="ECO:0000313" key="1">
    <source>
        <dbReference type="EMBL" id="CAD7235071.1"/>
    </source>
</evidence>
<organism evidence="1">
    <name type="scientific">Cyprideis torosa</name>
    <dbReference type="NCBI Taxonomy" id="163714"/>
    <lineage>
        <taxon>Eukaryota</taxon>
        <taxon>Metazoa</taxon>
        <taxon>Ecdysozoa</taxon>
        <taxon>Arthropoda</taxon>
        <taxon>Crustacea</taxon>
        <taxon>Oligostraca</taxon>
        <taxon>Ostracoda</taxon>
        <taxon>Podocopa</taxon>
        <taxon>Podocopida</taxon>
        <taxon>Cytherocopina</taxon>
        <taxon>Cytheroidea</taxon>
        <taxon>Cytherideidae</taxon>
        <taxon>Cyprideis</taxon>
    </lineage>
</organism>
<dbReference type="GO" id="GO:0004040">
    <property type="term" value="F:amidase activity"/>
    <property type="evidence" value="ECO:0007669"/>
    <property type="project" value="TreeGrafter"/>
</dbReference>
<reference evidence="1" key="1">
    <citation type="submission" date="2020-11" db="EMBL/GenBank/DDBJ databases">
        <authorList>
            <person name="Tran Van P."/>
        </authorList>
    </citation>
    <scope>NUCLEOTIDE SEQUENCE</scope>
</reference>
<sequence>MGWATEVRRKRHIQFQRIRKKLSTPDGTLMTPARHRIVSLSICQLLDELQEGKILPTEVLHAYQAKSLECNDRLNCITEYLEEAEDAAAALDHCPTRGPLHGLPISIKENFQLKNHVVTLGLANRVPEPPSEETAVFPGVLVELGCIPFCRTNVPQGMFTWGCSNALFGATKNAHNPSRTAGGSCGGECALVGAGGSPIGLGGDLLGSARIPAHFNGCVSLKVSPDRISTRGIFSLVTDIPGCTYNAYDEGWGR</sequence>
<dbReference type="GO" id="GO:0017064">
    <property type="term" value="F:fatty acid amide hydrolase activity"/>
    <property type="evidence" value="ECO:0007669"/>
    <property type="project" value="TreeGrafter"/>
</dbReference>
<dbReference type="GO" id="GO:0009062">
    <property type="term" value="P:fatty acid catabolic process"/>
    <property type="evidence" value="ECO:0007669"/>
    <property type="project" value="TreeGrafter"/>
</dbReference>
<dbReference type="EMBL" id="OB671031">
    <property type="protein sequence ID" value="CAD7235071.1"/>
    <property type="molecule type" value="Genomic_DNA"/>
</dbReference>
<dbReference type="Pfam" id="PF01425">
    <property type="entry name" value="Amidase"/>
    <property type="match status" value="1"/>
</dbReference>
<dbReference type="Gene3D" id="3.90.1300.10">
    <property type="entry name" value="Amidase signature (AS) domain"/>
    <property type="match status" value="1"/>
</dbReference>
<dbReference type="InterPro" id="IPR023631">
    <property type="entry name" value="Amidase_dom"/>
</dbReference>